<protein>
    <recommendedName>
        <fullName evidence="3">Cytochrome P450</fullName>
    </recommendedName>
</protein>
<dbReference type="GO" id="GO:0016705">
    <property type="term" value="F:oxidoreductase activity, acting on paired donors, with incorporation or reduction of molecular oxygen"/>
    <property type="evidence" value="ECO:0007669"/>
    <property type="project" value="InterPro"/>
</dbReference>
<dbReference type="SUPFAM" id="SSF48264">
    <property type="entry name" value="Cytochrome P450"/>
    <property type="match status" value="1"/>
</dbReference>
<dbReference type="AlphaFoldDB" id="A0A1V6TY13"/>
<dbReference type="OrthoDB" id="3934656at2759"/>
<dbReference type="STRING" id="254877.A0A1V6TY13"/>
<keyword evidence="2" id="KW-1185">Reference proteome</keyword>
<dbReference type="GO" id="GO:0005506">
    <property type="term" value="F:iron ion binding"/>
    <property type="evidence" value="ECO:0007669"/>
    <property type="project" value="InterPro"/>
</dbReference>
<dbReference type="InterPro" id="IPR036396">
    <property type="entry name" value="Cyt_P450_sf"/>
</dbReference>
<evidence type="ECO:0000313" key="1">
    <source>
        <dbReference type="EMBL" id="OQE30443.1"/>
    </source>
</evidence>
<evidence type="ECO:0000313" key="2">
    <source>
        <dbReference type="Proteomes" id="UP000191342"/>
    </source>
</evidence>
<organism evidence="1 2">
    <name type="scientific">Penicillium flavigenum</name>
    <dbReference type="NCBI Taxonomy" id="254877"/>
    <lineage>
        <taxon>Eukaryota</taxon>
        <taxon>Fungi</taxon>
        <taxon>Dikarya</taxon>
        <taxon>Ascomycota</taxon>
        <taxon>Pezizomycotina</taxon>
        <taxon>Eurotiomycetes</taxon>
        <taxon>Eurotiomycetidae</taxon>
        <taxon>Eurotiales</taxon>
        <taxon>Aspergillaceae</taxon>
        <taxon>Penicillium</taxon>
    </lineage>
</organism>
<gene>
    <name evidence="1" type="ORF">PENFLA_c003G10253</name>
</gene>
<dbReference type="GO" id="GO:0004497">
    <property type="term" value="F:monooxygenase activity"/>
    <property type="evidence" value="ECO:0007669"/>
    <property type="project" value="InterPro"/>
</dbReference>
<dbReference type="GO" id="GO:0043386">
    <property type="term" value="P:mycotoxin biosynthetic process"/>
    <property type="evidence" value="ECO:0007669"/>
    <property type="project" value="UniProtKB-ARBA"/>
</dbReference>
<name>A0A1V6TY13_9EURO</name>
<dbReference type="Gene3D" id="1.10.630.10">
    <property type="entry name" value="Cytochrome P450"/>
    <property type="match status" value="1"/>
</dbReference>
<reference evidence="2" key="1">
    <citation type="journal article" date="2017" name="Nat. Microbiol.">
        <title>Global analysis of biosynthetic gene clusters reveals vast potential of secondary metabolite production in Penicillium species.</title>
        <authorList>
            <person name="Nielsen J.C."/>
            <person name="Grijseels S."/>
            <person name="Prigent S."/>
            <person name="Ji B."/>
            <person name="Dainat J."/>
            <person name="Nielsen K.F."/>
            <person name="Frisvad J.C."/>
            <person name="Workman M."/>
            <person name="Nielsen J."/>
        </authorList>
    </citation>
    <scope>NUCLEOTIDE SEQUENCE [LARGE SCALE GENOMIC DNA]</scope>
    <source>
        <strain evidence="2">IBT 14082</strain>
    </source>
</reference>
<accession>A0A1V6TY13</accession>
<comment type="caution">
    <text evidence="1">The sequence shown here is derived from an EMBL/GenBank/DDBJ whole genome shotgun (WGS) entry which is preliminary data.</text>
</comment>
<proteinExistence type="predicted"/>
<sequence length="102" mass="11697">MSRFVPDAGDFRPGRWLEADEEKRKTMERAVMWYGQGKHICLGQHIARVEMMKILAMPMMRFQVSDTDPEATLSVRPYSAIGYPDRPYFITVKEKQIAASGA</sequence>
<dbReference type="Pfam" id="PF00067">
    <property type="entry name" value="p450"/>
    <property type="match status" value="1"/>
</dbReference>
<dbReference type="InterPro" id="IPR001128">
    <property type="entry name" value="Cyt_P450"/>
</dbReference>
<dbReference type="GO" id="GO:0020037">
    <property type="term" value="F:heme binding"/>
    <property type="evidence" value="ECO:0007669"/>
    <property type="project" value="InterPro"/>
</dbReference>
<dbReference type="Proteomes" id="UP000191342">
    <property type="component" value="Unassembled WGS sequence"/>
</dbReference>
<dbReference type="EMBL" id="MLQL01000003">
    <property type="protein sequence ID" value="OQE30443.1"/>
    <property type="molecule type" value="Genomic_DNA"/>
</dbReference>
<evidence type="ECO:0008006" key="3">
    <source>
        <dbReference type="Google" id="ProtNLM"/>
    </source>
</evidence>